<dbReference type="GO" id="GO:0006032">
    <property type="term" value="P:chitin catabolic process"/>
    <property type="evidence" value="ECO:0007669"/>
    <property type="project" value="InterPro"/>
</dbReference>
<dbReference type="InterPro" id="IPR023346">
    <property type="entry name" value="Lysozyme-like_dom_sf"/>
</dbReference>
<dbReference type="GO" id="GO:0004568">
    <property type="term" value="F:chitinase activity"/>
    <property type="evidence" value="ECO:0007669"/>
    <property type="project" value="InterPro"/>
</dbReference>
<dbReference type="Gene3D" id="1.10.101.10">
    <property type="entry name" value="PGBD-like superfamily/PGBD"/>
    <property type="match status" value="1"/>
</dbReference>
<dbReference type="EMBL" id="LT960614">
    <property type="protein sequence ID" value="SON56275.1"/>
    <property type="molecule type" value="Genomic_DNA"/>
</dbReference>
<dbReference type="GO" id="GO:0016998">
    <property type="term" value="P:cell wall macromolecule catabolic process"/>
    <property type="evidence" value="ECO:0007669"/>
    <property type="project" value="InterPro"/>
</dbReference>
<dbReference type="Pfam" id="PF00182">
    <property type="entry name" value="Glyco_hydro_19"/>
    <property type="match status" value="1"/>
</dbReference>
<name>A0A2C9D9L4_9HYPH</name>
<dbReference type="EC" id="3.4.17.14" evidence="3"/>
<reference evidence="4" key="1">
    <citation type="submission" date="2017-09" db="EMBL/GenBank/DDBJ databases">
        <title>Genome sequence of Nannocystis excedens DSM 71.</title>
        <authorList>
            <person name="Blom J."/>
        </authorList>
    </citation>
    <scope>NUCLEOTIDE SEQUENCE [LARGE SCALE GENOMIC DNA]</scope>
    <source>
        <strain evidence="4">type strain: E19</strain>
    </source>
</reference>
<dbReference type="KEGG" id="hdi:HDIA_2734"/>
<gene>
    <name evidence="3" type="ORF">HDIA_2734</name>
</gene>
<dbReference type="AlphaFoldDB" id="A0A2C9D9L4"/>
<dbReference type="SUPFAM" id="SSF47090">
    <property type="entry name" value="PGBD-like"/>
    <property type="match status" value="1"/>
</dbReference>
<dbReference type="GO" id="GO:0009046">
    <property type="term" value="F:zinc D-Ala-D-Ala carboxypeptidase activity"/>
    <property type="evidence" value="ECO:0007669"/>
    <property type="project" value="UniProtKB-EC"/>
</dbReference>
<organism evidence="3 4">
    <name type="scientific">Hartmannibacter diazotrophicus</name>
    <dbReference type="NCBI Taxonomy" id="1482074"/>
    <lineage>
        <taxon>Bacteria</taxon>
        <taxon>Pseudomonadati</taxon>
        <taxon>Pseudomonadota</taxon>
        <taxon>Alphaproteobacteria</taxon>
        <taxon>Hyphomicrobiales</taxon>
        <taxon>Pleomorphomonadaceae</taxon>
        <taxon>Hartmannibacter</taxon>
    </lineage>
</organism>
<proteinExistence type="predicted"/>
<protein>
    <submittedName>
        <fullName evidence="3">Zinc D-Ala-D-Ala carboxypeptidase</fullName>
        <ecNumber evidence="3">3.4.17.14</ecNumber>
    </submittedName>
</protein>
<evidence type="ECO:0000259" key="2">
    <source>
        <dbReference type="Pfam" id="PF01471"/>
    </source>
</evidence>
<dbReference type="Proteomes" id="UP000223606">
    <property type="component" value="Chromosome 1"/>
</dbReference>
<keyword evidence="3" id="KW-0645">Protease</keyword>
<dbReference type="PANTHER" id="PTHR34408">
    <property type="entry name" value="FAMILY PROTEIN, PUTATIVE-RELATED"/>
    <property type="match status" value="1"/>
</dbReference>
<dbReference type="Pfam" id="PF01471">
    <property type="entry name" value="PG_binding_1"/>
    <property type="match status" value="1"/>
</dbReference>
<feature type="domain" description="Peptidoglycan binding-like" evidence="2">
    <location>
        <begin position="205"/>
        <end position="259"/>
    </location>
</feature>
<evidence type="ECO:0000313" key="3">
    <source>
        <dbReference type="EMBL" id="SON56275.1"/>
    </source>
</evidence>
<keyword evidence="3" id="KW-0378">Hydrolase</keyword>
<dbReference type="Gene3D" id="1.10.530.10">
    <property type="match status" value="1"/>
</dbReference>
<dbReference type="SUPFAM" id="SSF53955">
    <property type="entry name" value="Lysozyme-like"/>
    <property type="match status" value="1"/>
</dbReference>
<dbReference type="RefSeq" id="WP_099556676.1">
    <property type="nucleotide sequence ID" value="NZ_LT960614.1"/>
</dbReference>
<keyword evidence="4" id="KW-1185">Reference proteome</keyword>
<keyword evidence="3" id="KW-0121">Carboxypeptidase</keyword>
<feature type="domain" description="Glycoside hydrolase family 19 catalytic" evidence="1">
    <location>
        <begin position="45"/>
        <end position="153"/>
    </location>
</feature>
<dbReference type="InterPro" id="IPR002477">
    <property type="entry name" value="Peptidoglycan-bd-like"/>
</dbReference>
<evidence type="ECO:0000313" key="4">
    <source>
        <dbReference type="Proteomes" id="UP000223606"/>
    </source>
</evidence>
<dbReference type="InterPro" id="IPR036365">
    <property type="entry name" value="PGBD-like_sf"/>
</dbReference>
<accession>A0A2C9D9L4</accession>
<evidence type="ECO:0000259" key="1">
    <source>
        <dbReference type="Pfam" id="PF00182"/>
    </source>
</evidence>
<dbReference type="OrthoDB" id="3078754at2"/>
<dbReference type="InterPro" id="IPR052354">
    <property type="entry name" value="Cell_Wall_Dynamics_Protein"/>
</dbReference>
<dbReference type="PANTHER" id="PTHR34408:SF1">
    <property type="entry name" value="GLYCOSYL HYDROLASE FAMILY 19 DOMAIN-CONTAINING PROTEIN HI_1415"/>
    <property type="match status" value="1"/>
</dbReference>
<dbReference type="InterPro" id="IPR000726">
    <property type="entry name" value="Glyco_hydro_19_cat"/>
</dbReference>
<sequence length="267" mass="28052">MTGLNEELLKDIAPRVSGARAAHQAEILSEVGAALAGTLADYGIATRLRVAHFLAQIAHESDGFCTTEEYASGRAYEGRKDLGNTEPGDGVRFKGRGLLQLTGRANYIAMSDTLGLDLVSNPALAADPAISLRIACEYWYSRQISRDADRDDIIAVTRKVNGGLNGLADRRVYLGKAKVALAQAEAGSLAFEPGAMANLHRGLVGDAVAILQSRLVAHGYQIAIDGDFGPGTETAVRLFQRGSGLVTDGIVGPATWSALNGSSEQAA</sequence>
<dbReference type="InterPro" id="IPR036366">
    <property type="entry name" value="PGBDSf"/>
</dbReference>